<proteinExistence type="predicted"/>
<keyword evidence="4" id="KW-1185">Reference proteome</keyword>
<protein>
    <submittedName>
        <fullName evidence="3">Uncharacterized protein</fullName>
    </submittedName>
</protein>
<evidence type="ECO:0000256" key="1">
    <source>
        <dbReference type="SAM" id="MobiDB-lite"/>
    </source>
</evidence>
<comment type="caution">
    <text evidence="3">The sequence shown here is derived from an EMBL/GenBank/DDBJ whole genome shotgun (WGS) entry which is preliminary data.</text>
</comment>
<keyword evidence="2" id="KW-0812">Transmembrane</keyword>
<dbReference type="EMBL" id="JAMZMK010007051">
    <property type="protein sequence ID" value="KAI7746028.1"/>
    <property type="molecule type" value="Genomic_DNA"/>
</dbReference>
<name>A0AAD5CPT2_AMBAR</name>
<feature type="region of interest" description="Disordered" evidence="1">
    <location>
        <begin position="274"/>
        <end position="307"/>
    </location>
</feature>
<reference evidence="3" key="1">
    <citation type="submission" date="2022-06" db="EMBL/GenBank/DDBJ databases">
        <title>Uncovering the hologenomic basis of an extraordinary plant invasion.</title>
        <authorList>
            <person name="Bieker V.C."/>
            <person name="Martin M.D."/>
            <person name="Gilbert T."/>
            <person name="Hodgins K."/>
            <person name="Battlay P."/>
            <person name="Petersen B."/>
            <person name="Wilson J."/>
        </authorList>
    </citation>
    <scope>NUCLEOTIDE SEQUENCE</scope>
    <source>
        <strain evidence="3">AA19_3_7</strain>
        <tissue evidence="3">Leaf</tissue>
    </source>
</reference>
<dbReference type="Proteomes" id="UP001206925">
    <property type="component" value="Unassembled WGS sequence"/>
</dbReference>
<evidence type="ECO:0000313" key="3">
    <source>
        <dbReference type="EMBL" id="KAI7746028.1"/>
    </source>
</evidence>
<sequence>MKDQEVKHYLYQVIDRVTFVQTPYKDKEQGGVLRTLGHRNGCLKAGGNMTRKETFKKEAITSRNEKEVATCIRDLNAPGKDMDRDLLAELLINLTKFQKEIITQDSLLGGERCTKSSIGCMLARLLLENGIPYNEVWLLIYEGGEAQGQLVEIEFRFDMCQHVLGITISLTEMNFHCSSTVARPFRNLWYFTIWVLTCQLHRKRVNTQPLHLSLSFSQNATSTHTNNICLTPCLNNKDRERETVKERLSTREMEKVRAFDVKLVQGGACSLHEENTTVEKERRETETGETSHSRRTPTAINTSTVTPIHDYPSSVTVSGGAQGSTILFHANSGGFRWAVEHKPWRSEVPWFFRWRLRKRVEKLREKGTGVRITVHLAAINRRKLRGMLVINDILVAVVVVVVAGVVVCKEKKEHRGSGKGRTDFVNVGGEYIDGNWEYGLD</sequence>
<gene>
    <name evidence="3" type="ORF">M8C21_017238</name>
</gene>
<accession>A0AAD5CPT2</accession>
<dbReference type="AlphaFoldDB" id="A0AAD5CPT2"/>
<feature type="compositionally biased region" description="Basic and acidic residues" evidence="1">
    <location>
        <begin position="274"/>
        <end position="292"/>
    </location>
</feature>
<evidence type="ECO:0000256" key="2">
    <source>
        <dbReference type="SAM" id="Phobius"/>
    </source>
</evidence>
<feature type="transmembrane region" description="Helical" evidence="2">
    <location>
        <begin position="388"/>
        <end position="408"/>
    </location>
</feature>
<keyword evidence="2" id="KW-0472">Membrane</keyword>
<keyword evidence="2" id="KW-1133">Transmembrane helix</keyword>
<organism evidence="3 4">
    <name type="scientific">Ambrosia artemisiifolia</name>
    <name type="common">Common ragweed</name>
    <dbReference type="NCBI Taxonomy" id="4212"/>
    <lineage>
        <taxon>Eukaryota</taxon>
        <taxon>Viridiplantae</taxon>
        <taxon>Streptophyta</taxon>
        <taxon>Embryophyta</taxon>
        <taxon>Tracheophyta</taxon>
        <taxon>Spermatophyta</taxon>
        <taxon>Magnoliopsida</taxon>
        <taxon>eudicotyledons</taxon>
        <taxon>Gunneridae</taxon>
        <taxon>Pentapetalae</taxon>
        <taxon>asterids</taxon>
        <taxon>campanulids</taxon>
        <taxon>Asterales</taxon>
        <taxon>Asteraceae</taxon>
        <taxon>Asteroideae</taxon>
        <taxon>Heliantheae alliance</taxon>
        <taxon>Heliantheae</taxon>
        <taxon>Ambrosia</taxon>
    </lineage>
</organism>
<evidence type="ECO:0000313" key="4">
    <source>
        <dbReference type="Proteomes" id="UP001206925"/>
    </source>
</evidence>